<sequence>MFRKFLPFAGLLCCCLFWACGETAETSGDEKKYNVLFIFSDDQTFSTVGALGSTTIHTPNLDRLVNSGTTFTHAYNMGAWNGAVCLASRAMLNCGRSVWHADQFRQGWISGDSTAFQQSWGPLMADAGYATYMTGKWHIDAPANEFFERTGTIRAGMPEDAWGHAGMGKAFKELGDGDPATIMPVGYNRPLGPDDRSWSPTDTARGGFWKEGRHWSEVVADEVLTFIESIPTDPRPDFLYVAFNAPHDPRQAPQRFQDMYPVDSMALPASFRPLDPDRMAMGAGPALRDEALAPFPRTPYAVRTHRSEYYALITHLDEQIGRVLDALEESGEAERTIIIYTSDHGLAVGNHGLIGKQNLYDHSIRVPFIIAGPGIPAGKRIDEDIYLQDAMATALDVAGIERPDYVEFNSVLPLIEGEESSYPAIYGAYTKTQRMIRKDGYKLIVYPRAEKILLFDLTADPEEINDLAGDPTQRERVETMFSDLLELQREMDDPLDLTMLNPAK</sequence>
<feature type="domain" description="Sulfatase N-terminal" evidence="8">
    <location>
        <begin position="34"/>
        <end position="400"/>
    </location>
</feature>
<keyword evidence="4 7" id="KW-0732">Signal</keyword>
<dbReference type="Proteomes" id="UP000576209">
    <property type="component" value="Unassembled WGS sequence"/>
</dbReference>
<keyword evidence="6" id="KW-0106">Calcium</keyword>
<dbReference type="CDD" id="cd16155">
    <property type="entry name" value="sulfatase_like"/>
    <property type="match status" value="1"/>
</dbReference>
<feature type="chain" id="PRO_5032440109" evidence="7">
    <location>
        <begin position="20"/>
        <end position="504"/>
    </location>
</feature>
<dbReference type="PANTHER" id="PTHR42693">
    <property type="entry name" value="ARYLSULFATASE FAMILY MEMBER"/>
    <property type="match status" value="1"/>
</dbReference>
<gene>
    <name evidence="9" type="ORF">GGR28_001240</name>
</gene>
<name>A0A840E616_9BACT</name>
<reference evidence="9 10" key="1">
    <citation type="submission" date="2020-08" db="EMBL/GenBank/DDBJ databases">
        <title>Genomic Encyclopedia of Type Strains, Phase IV (KMG-IV): sequencing the most valuable type-strain genomes for metagenomic binning, comparative biology and taxonomic classification.</title>
        <authorList>
            <person name="Goeker M."/>
        </authorList>
    </citation>
    <scope>NUCLEOTIDE SEQUENCE [LARGE SCALE GENOMIC DNA]</scope>
    <source>
        <strain evidence="9 10">DSM 105137</strain>
    </source>
</reference>
<keyword evidence="5" id="KW-0378">Hydrolase</keyword>
<evidence type="ECO:0000313" key="9">
    <source>
        <dbReference type="EMBL" id="MBB4078627.1"/>
    </source>
</evidence>
<dbReference type="SUPFAM" id="SSF53649">
    <property type="entry name" value="Alkaline phosphatase-like"/>
    <property type="match status" value="1"/>
</dbReference>
<dbReference type="AlphaFoldDB" id="A0A840E616"/>
<dbReference type="RefSeq" id="WP_183494866.1">
    <property type="nucleotide sequence ID" value="NZ_JACIFF010000002.1"/>
</dbReference>
<keyword evidence="3" id="KW-0479">Metal-binding</keyword>
<keyword evidence="10" id="KW-1185">Reference proteome</keyword>
<dbReference type="GO" id="GO:0046872">
    <property type="term" value="F:metal ion binding"/>
    <property type="evidence" value="ECO:0007669"/>
    <property type="project" value="UniProtKB-KW"/>
</dbReference>
<feature type="signal peptide" evidence="7">
    <location>
        <begin position="1"/>
        <end position="19"/>
    </location>
</feature>
<evidence type="ECO:0000256" key="7">
    <source>
        <dbReference type="SAM" id="SignalP"/>
    </source>
</evidence>
<evidence type="ECO:0000256" key="6">
    <source>
        <dbReference type="ARBA" id="ARBA00022837"/>
    </source>
</evidence>
<comment type="cofactor">
    <cofactor evidence="1">
        <name>Ca(2+)</name>
        <dbReference type="ChEBI" id="CHEBI:29108"/>
    </cofactor>
</comment>
<dbReference type="InterPro" id="IPR000917">
    <property type="entry name" value="Sulfatase_N"/>
</dbReference>
<dbReference type="GO" id="GO:0004065">
    <property type="term" value="F:arylsulfatase activity"/>
    <property type="evidence" value="ECO:0007669"/>
    <property type="project" value="TreeGrafter"/>
</dbReference>
<dbReference type="Pfam" id="PF00884">
    <property type="entry name" value="Sulfatase"/>
    <property type="match status" value="1"/>
</dbReference>
<evidence type="ECO:0000259" key="8">
    <source>
        <dbReference type="Pfam" id="PF00884"/>
    </source>
</evidence>
<dbReference type="PANTHER" id="PTHR42693:SF42">
    <property type="entry name" value="ARYLSULFATASE G"/>
    <property type="match status" value="1"/>
</dbReference>
<protein>
    <submittedName>
        <fullName evidence="9">Arylsulfatase A-like enzyme</fullName>
    </submittedName>
</protein>
<dbReference type="InterPro" id="IPR017850">
    <property type="entry name" value="Alkaline_phosphatase_core_sf"/>
</dbReference>
<evidence type="ECO:0000256" key="4">
    <source>
        <dbReference type="ARBA" id="ARBA00022729"/>
    </source>
</evidence>
<comment type="caution">
    <text evidence="9">The sequence shown here is derived from an EMBL/GenBank/DDBJ whole genome shotgun (WGS) entry which is preliminary data.</text>
</comment>
<proteinExistence type="inferred from homology"/>
<dbReference type="EMBL" id="JACIFF010000002">
    <property type="protein sequence ID" value="MBB4078627.1"/>
    <property type="molecule type" value="Genomic_DNA"/>
</dbReference>
<dbReference type="InterPro" id="IPR050738">
    <property type="entry name" value="Sulfatase"/>
</dbReference>
<accession>A0A840E616</accession>
<evidence type="ECO:0000256" key="1">
    <source>
        <dbReference type="ARBA" id="ARBA00001913"/>
    </source>
</evidence>
<comment type="similarity">
    <text evidence="2">Belongs to the sulfatase family.</text>
</comment>
<organism evidence="9 10">
    <name type="scientific">Neolewinella aquimaris</name>
    <dbReference type="NCBI Taxonomy" id="1835722"/>
    <lineage>
        <taxon>Bacteria</taxon>
        <taxon>Pseudomonadati</taxon>
        <taxon>Bacteroidota</taxon>
        <taxon>Saprospiria</taxon>
        <taxon>Saprospirales</taxon>
        <taxon>Lewinellaceae</taxon>
        <taxon>Neolewinella</taxon>
    </lineage>
</organism>
<evidence type="ECO:0000256" key="5">
    <source>
        <dbReference type="ARBA" id="ARBA00022801"/>
    </source>
</evidence>
<dbReference type="Gene3D" id="3.40.720.10">
    <property type="entry name" value="Alkaline Phosphatase, subunit A"/>
    <property type="match status" value="1"/>
</dbReference>
<evidence type="ECO:0000256" key="3">
    <source>
        <dbReference type="ARBA" id="ARBA00022723"/>
    </source>
</evidence>
<evidence type="ECO:0000313" key="10">
    <source>
        <dbReference type="Proteomes" id="UP000576209"/>
    </source>
</evidence>
<evidence type="ECO:0000256" key="2">
    <source>
        <dbReference type="ARBA" id="ARBA00008779"/>
    </source>
</evidence>